<accession>A0ABS7BUD4</accession>
<dbReference type="RefSeq" id="WP_219750737.1">
    <property type="nucleotide sequence ID" value="NZ_JAHXZN010000016.1"/>
</dbReference>
<gene>
    <name evidence="1" type="ORF">KZ820_20930</name>
</gene>
<reference evidence="1 2" key="1">
    <citation type="submission" date="2021-07" db="EMBL/GenBank/DDBJ databases">
        <title>Sphingomonas sp.</title>
        <authorList>
            <person name="Feng G."/>
            <person name="Li J."/>
            <person name="Pan M."/>
        </authorList>
    </citation>
    <scope>NUCLEOTIDE SEQUENCE [LARGE SCALE GENOMIC DNA]</scope>
    <source>
        <strain evidence="1 2">RRHST34</strain>
    </source>
</reference>
<keyword evidence="2" id="KW-1185">Reference proteome</keyword>
<evidence type="ECO:0000313" key="1">
    <source>
        <dbReference type="EMBL" id="MBW6533214.1"/>
    </source>
</evidence>
<evidence type="ECO:0000313" key="2">
    <source>
        <dbReference type="Proteomes" id="UP000759103"/>
    </source>
</evidence>
<dbReference type="EMBL" id="JAHXZN010000016">
    <property type="protein sequence ID" value="MBW6533214.1"/>
    <property type="molecule type" value="Genomic_DNA"/>
</dbReference>
<organism evidence="1 2">
    <name type="scientific">Sphingomonas citri</name>
    <dbReference type="NCBI Taxonomy" id="2862499"/>
    <lineage>
        <taxon>Bacteria</taxon>
        <taxon>Pseudomonadati</taxon>
        <taxon>Pseudomonadota</taxon>
        <taxon>Alphaproteobacteria</taxon>
        <taxon>Sphingomonadales</taxon>
        <taxon>Sphingomonadaceae</taxon>
        <taxon>Sphingomonas</taxon>
    </lineage>
</organism>
<protein>
    <submittedName>
        <fullName evidence="1">Uncharacterized protein</fullName>
    </submittedName>
</protein>
<proteinExistence type="predicted"/>
<dbReference type="Proteomes" id="UP000759103">
    <property type="component" value="Unassembled WGS sequence"/>
</dbReference>
<name>A0ABS7BUD4_9SPHN</name>
<comment type="caution">
    <text evidence="1">The sequence shown here is derived from an EMBL/GenBank/DDBJ whole genome shotgun (WGS) entry which is preliminary data.</text>
</comment>
<sequence>MSRHELDPRPDLPEAFRRATIAIGWDGPLQTFYVIVNEDEADDAAIWVGTATREITNVDAALAHVEPWAIVPASLRAELVDEQQSDQRPGRHPFAIM</sequence>